<dbReference type="Gene3D" id="3.90.550.10">
    <property type="entry name" value="Spore Coat Polysaccharide Biosynthesis Protein SpsA, Chain A"/>
    <property type="match status" value="1"/>
</dbReference>
<reference evidence="2 3" key="1">
    <citation type="journal article" date="2016" name="PLoS ONE">
        <title>Plasmid Characterization and Chromosome Analysis of Two netF+ Clostridium perfringens Isolates Associated with Foal and Canine Necrotizing Enteritis.</title>
        <authorList>
            <person name="Mehdizadeh Gohari I."/>
            <person name="Kropinski A.M."/>
            <person name="Weese S.J."/>
            <person name="Parreira V.R."/>
            <person name="Whitehead A.E."/>
            <person name="Boerlin P."/>
            <person name="Prescott J.F."/>
        </authorList>
    </citation>
    <scope>NUCLEOTIDE SEQUENCE [LARGE SCALE GENOMIC DNA]</scope>
    <source>
        <strain evidence="2 3">JP838</strain>
    </source>
</reference>
<dbReference type="AlphaFoldDB" id="A0A127EHA8"/>
<dbReference type="InterPro" id="IPR001173">
    <property type="entry name" value="Glyco_trans_2-like"/>
</dbReference>
<dbReference type="Proteomes" id="UP000070260">
    <property type="component" value="Chromosome"/>
</dbReference>
<dbReference type="OrthoDB" id="9810303at2"/>
<dbReference type="GO" id="GO:0016740">
    <property type="term" value="F:transferase activity"/>
    <property type="evidence" value="ECO:0007669"/>
    <property type="project" value="UniProtKB-KW"/>
</dbReference>
<sequence>MKILVIIPAYNEEKSISKVIMDIYNQRIKDLDILVINDASSDNTKFEAQKLGVNVVDLPINLGIGGAVQTGYIYAYNNNYDIAIQFDGDGQHMAKYLKDMIKAIINENYDMIVGSRFINNSNYKPSIYRKLGINFFSSLVSILGRKKVFDTTSGYRAVNNSVIKEFVEYYPKDYPEVETLSYIIRKGFKVKEIPVEMNYRESGKSSITPLKSIYYMLKVTFATIISPDK</sequence>
<dbReference type="PANTHER" id="PTHR10859:SF114">
    <property type="entry name" value="DOLICHOL-PHOSPHATE MANNOSYLTRANSFERASE"/>
    <property type="match status" value="1"/>
</dbReference>
<dbReference type="SUPFAM" id="SSF53448">
    <property type="entry name" value="Nucleotide-diphospho-sugar transferases"/>
    <property type="match status" value="1"/>
</dbReference>
<dbReference type="RefSeq" id="WP_061427311.1">
    <property type="nucleotide sequence ID" value="NZ_CABPRK010000001.1"/>
</dbReference>
<proteinExistence type="predicted"/>
<dbReference type="InterPro" id="IPR029044">
    <property type="entry name" value="Nucleotide-diphossugar_trans"/>
</dbReference>
<gene>
    <name evidence="2" type="ORF">JFP838_05985</name>
</gene>
<evidence type="ECO:0000313" key="2">
    <source>
        <dbReference type="EMBL" id="AMN35317.1"/>
    </source>
</evidence>
<dbReference type="PATRIC" id="fig|1502.177.peg.1207"/>
<keyword evidence="2" id="KW-0808">Transferase</keyword>
<evidence type="ECO:0000313" key="3">
    <source>
        <dbReference type="Proteomes" id="UP000070260"/>
    </source>
</evidence>
<dbReference type="GO" id="GO:0006487">
    <property type="term" value="P:protein N-linked glycosylation"/>
    <property type="evidence" value="ECO:0007669"/>
    <property type="project" value="TreeGrafter"/>
</dbReference>
<organism evidence="2 3">
    <name type="scientific">Clostridium perfringens</name>
    <dbReference type="NCBI Taxonomy" id="1502"/>
    <lineage>
        <taxon>Bacteria</taxon>
        <taxon>Bacillati</taxon>
        <taxon>Bacillota</taxon>
        <taxon>Clostridia</taxon>
        <taxon>Eubacteriales</taxon>
        <taxon>Clostridiaceae</taxon>
        <taxon>Clostridium</taxon>
    </lineage>
</organism>
<accession>A0A127EHA8</accession>
<dbReference type="EMBL" id="CP010994">
    <property type="protein sequence ID" value="AMN35317.1"/>
    <property type="molecule type" value="Genomic_DNA"/>
</dbReference>
<dbReference type="Pfam" id="PF00535">
    <property type="entry name" value="Glycos_transf_2"/>
    <property type="match status" value="1"/>
</dbReference>
<protein>
    <submittedName>
        <fullName evidence="2">Glycosyl transferase family 2</fullName>
    </submittedName>
</protein>
<name>A0A127EHA8_CLOPF</name>
<dbReference type="PANTHER" id="PTHR10859">
    <property type="entry name" value="GLYCOSYL TRANSFERASE"/>
    <property type="match status" value="1"/>
</dbReference>
<dbReference type="CDD" id="cd04179">
    <property type="entry name" value="DPM_DPG-synthase_like"/>
    <property type="match status" value="1"/>
</dbReference>
<evidence type="ECO:0000259" key="1">
    <source>
        <dbReference type="Pfam" id="PF00535"/>
    </source>
</evidence>
<feature type="domain" description="Glycosyltransferase 2-like" evidence="1">
    <location>
        <begin position="5"/>
        <end position="165"/>
    </location>
</feature>